<feature type="region of interest" description="Disordered" evidence="1">
    <location>
        <begin position="1"/>
        <end position="50"/>
    </location>
</feature>
<protein>
    <submittedName>
        <fullName evidence="2">Uncharacterized protein</fullName>
    </submittedName>
</protein>
<evidence type="ECO:0000313" key="3">
    <source>
        <dbReference type="Proteomes" id="UP001054857"/>
    </source>
</evidence>
<organism evidence="2 3">
    <name type="scientific">Astrephomene gubernaculifera</name>
    <dbReference type="NCBI Taxonomy" id="47775"/>
    <lineage>
        <taxon>Eukaryota</taxon>
        <taxon>Viridiplantae</taxon>
        <taxon>Chlorophyta</taxon>
        <taxon>core chlorophytes</taxon>
        <taxon>Chlorophyceae</taxon>
        <taxon>CS clade</taxon>
        <taxon>Chlamydomonadales</taxon>
        <taxon>Astrephomenaceae</taxon>
        <taxon>Astrephomene</taxon>
    </lineage>
</organism>
<dbReference type="EMBL" id="BMAR01000034">
    <property type="protein sequence ID" value="GFR50036.1"/>
    <property type="molecule type" value="Genomic_DNA"/>
</dbReference>
<feature type="compositionally biased region" description="Gly residues" evidence="1">
    <location>
        <begin position="299"/>
        <end position="309"/>
    </location>
</feature>
<keyword evidence="3" id="KW-1185">Reference proteome</keyword>
<dbReference type="AlphaFoldDB" id="A0AAD3DXT7"/>
<gene>
    <name evidence="2" type="ORF">Agub_g12075</name>
</gene>
<reference evidence="2 3" key="1">
    <citation type="journal article" date="2021" name="Sci. Rep.">
        <title>Genome sequencing of the multicellular alga Astrephomene provides insights into convergent evolution of germ-soma differentiation.</title>
        <authorList>
            <person name="Yamashita S."/>
            <person name="Yamamoto K."/>
            <person name="Matsuzaki R."/>
            <person name="Suzuki S."/>
            <person name="Yamaguchi H."/>
            <person name="Hirooka S."/>
            <person name="Minakuchi Y."/>
            <person name="Miyagishima S."/>
            <person name="Kawachi M."/>
            <person name="Toyoda A."/>
            <person name="Nozaki H."/>
        </authorList>
    </citation>
    <scope>NUCLEOTIDE SEQUENCE [LARGE SCALE GENOMIC DNA]</scope>
    <source>
        <strain evidence="2 3">NIES-4017</strain>
    </source>
</reference>
<feature type="compositionally biased region" description="Acidic residues" evidence="1">
    <location>
        <begin position="26"/>
        <end position="38"/>
    </location>
</feature>
<sequence>MEDDEDILSSMSGDYDLDLILPSLSEDGDDEGENDGPEEGIGADADDADSEEGNVMLGGRAAGLVAGRLPEAYLQGAGDAPSALARVQAPAEASALASCMQSPGLRAGKTVINTHNNKLADFLSYSPSHSRVTIQYPDSNRQLHVKAANVQVCPLGGKYDQRRLLLSGKDTSDQAVLVTSGRYTGQVGVVPAGYMGTQRPKVTLVDRETGAQHPAVNVEAARLHAVSASELGARAFSQQQADAIRSHTSSASASTSRPVPWSIAAAADSSGVVGGVQQAAQHEPVGWRWQRGSGSVSGVSGGGSGGGSGSRWPFRSGDGKRHGGVRRRWCRRDSGGGSGSRWPFRSGDGKRHGGVRRRWCRRDSGGGSGSRLPFRSGDGKRHGGVRRRGSGGGSGSRWPFRSGDGKRHGGVRRRWWSLPHCSFYFGCTDLPAFLCSARYARGGSVSPTTRTVAARTSTGAFAASARQSRRRTTTCRFPS</sequence>
<comment type="caution">
    <text evidence="2">The sequence shown here is derived from an EMBL/GenBank/DDBJ whole genome shotgun (WGS) entry which is preliminary data.</text>
</comment>
<proteinExistence type="predicted"/>
<feature type="region of interest" description="Disordered" evidence="1">
    <location>
        <begin position="289"/>
        <end position="409"/>
    </location>
</feature>
<dbReference type="Proteomes" id="UP001054857">
    <property type="component" value="Unassembled WGS sequence"/>
</dbReference>
<evidence type="ECO:0000313" key="2">
    <source>
        <dbReference type="EMBL" id="GFR50036.1"/>
    </source>
</evidence>
<name>A0AAD3DXT7_9CHLO</name>
<evidence type="ECO:0000256" key="1">
    <source>
        <dbReference type="SAM" id="MobiDB-lite"/>
    </source>
</evidence>
<accession>A0AAD3DXT7</accession>